<feature type="binding site" evidence="6">
    <location>
        <position position="159"/>
    </location>
    <ligand>
        <name>Mg(2+)</name>
        <dbReference type="ChEBI" id="CHEBI:18420"/>
        <label>1</label>
        <note>catalytic</note>
    </ligand>
</feature>
<dbReference type="GeneID" id="55971836"/>
<feature type="binding site" evidence="6">
    <location>
        <position position="156"/>
    </location>
    <ligand>
        <name>Mg(2+)</name>
        <dbReference type="ChEBI" id="CHEBI:18420"/>
        <label>1</label>
        <note>catalytic</note>
    </ligand>
</feature>
<comment type="similarity">
    <text evidence="2">Belongs to the inositol monophosphatase superfamily.</text>
</comment>
<dbReference type="PANTHER" id="PTHR43200">
    <property type="entry name" value="PHOSPHATASE"/>
    <property type="match status" value="1"/>
</dbReference>
<dbReference type="InterPro" id="IPR020583">
    <property type="entry name" value="Inositol_monoP_metal-BS"/>
</dbReference>
<name>A0A9P4YXK1_9HYPO</name>
<dbReference type="Pfam" id="PF00459">
    <property type="entry name" value="Inositol_P"/>
    <property type="match status" value="1"/>
</dbReference>
<dbReference type="AlphaFoldDB" id="A0A9P4YXK1"/>
<proteinExistence type="inferred from homology"/>
<feature type="binding site" evidence="6">
    <location>
        <position position="73"/>
    </location>
    <ligand>
        <name>Mg(2+)</name>
        <dbReference type="ChEBI" id="CHEBI:18420"/>
        <label>1</label>
        <note>catalytic</note>
    </ligand>
</feature>
<gene>
    <name evidence="8" type="ORF">GMORB2_5611</name>
</gene>
<evidence type="ECO:0000256" key="7">
    <source>
        <dbReference type="SAM" id="MobiDB-lite"/>
    </source>
</evidence>
<evidence type="ECO:0000256" key="1">
    <source>
        <dbReference type="ARBA" id="ARBA00001946"/>
    </source>
</evidence>
<organism evidence="8 9">
    <name type="scientific">Geosmithia morbida</name>
    <dbReference type="NCBI Taxonomy" id="1094350"/>
    <lineage>
        <taxon>Eukaryota</taxon>
        <taxon>Fungi</taxon>
        <taxon>Dikarya</taxon>
        <taxon>Ascomycota</taxon>
        <taxon>Pezizomycotina</taxon>
        <taxon>Sordariomycetes</taxon>
        <taxon>Hypocreomycetidae</taxon>
        <taxon>Hypocreales</taxon>
        <taxon>Bionectriaceae</taxon>
        <taxon>Geosmithia</taxon>
    </lineage>
</organism>
<feature type="binding site" evidence="6">
    <location>
        <position position="340"/>
    </location>
    <ligand>
        <name>Mg(2+)</name>
        <dbReference type="ChEBI" id="CHEBI:18420"/>
        <label>1</label>
        <note>catalytic</note>
    </ligand>
</feature>
<dbReference type="InterPro" id="IPR051090">
    <property type="entry name" value="Inositol_monoP_superfamily"/>
</dbReference>
<keyword evidence="4" id="KW-0378">Hydrolase</keyword>
<evidence type="ECO:0000256" key="5">
    <source>
        <dbReference type="ARBA" id="ARBA00022842"/>
    </source>
</evidence>
<evidence type="ECO:0000256" key="4">
    <source>
        <dbReference type="ARBA" id="ARBA00022801"/>
    </source>
</evidence>
<accession>A0A9P4YXK1</accession>
<dbReference type="GO" id="GO:0008441">
    <property type="term" value="F:3'(2'),5'-bisphosphate nucleotidase activity"/>
    <property type="evidence" value="ECO:0007669"/>
    <property type="project" value="TreeGrafter"/>
</dbReference>
<evidence type="ECO:0000256" key="2">
    <source>
        <dbReference type="ARBA" id="ARBA00009759"/>
    </source>
</evidence>
<dbReference type="OrthoDB" id="411145at2759"/>
<dbReference type="Gene3D" id="3.30.540.10">
    <property type="entry name" value="Fructose-1,6-Bisphosphatase, subunit A, domain 1"/>
    <property type="match status" value="1"/>
</dbReference>
<feature type="region of interest" description="Disordered" evidence="7">
    <location>
        <begin position="97"/>
        <end position="126"/>
    </location>
</feature>
<evidence type="ECO:0000256" key="6">
    <source>
        <dbReference type="PIRSR" id="PIRSR600760-2"/>
    </source>
</evidence>
<dbReference type="GO" id="GO:0000103">
    <property type="term" value="P:sulfate assimilation"/>
    <property type="evidence" value="ECO:0007669"/>
    <property type="project" value="TreeGrafter"/>
</dbReference>
<evidence type="ECO:0000256" key="3">
    <source>
        <dbReference type="ARBA" id="ARBA00022723"/>
    </source>
</evidence>
<comment type="cofactor">
    <cofactor evidence="1 6">
        <name>Mg(2+)</name>
        <dbReference type="ChEBI" id="CHEBI:18420"/>
    </cofactor>
</comment>
<keyword evidence="3 6" id="KW-0479">Metal-binding</keyword>
<keyword evidence="9" id="KW-1185">Reference proteome</keyword>
<evidence type="ECO:0000313" key="9">
    <source>
        <dbReference type="Proteomes" id="UP000749293"/>
    </source>
</evidence>
<dbReference type="InterPro" id="IPR000760">
    <property type="entry name" value="Inositol_monophosphatase-like"/>
</dbReference>
<feature type="compositionally biased region" description="Basic and acidic residues" evidence="7">
    <location>
        <begin position="109"/>
        <end position="118"/>
    </location>
</feature>
<dbReference type="PANTHER" id="PTHR43200:SF2">
    <property type="entry name" value="3'(2'),5'-BISPHOSPHATE NUCLEOTIDASE"/>
    <property type="match status" value="1"/>
</dbReference>
<dbReference type="PROSITE" id="PS00629">
    <property type="entry name" value="IMP_1"/>
    <property type="match status" value="1"/>
</dbReference>
<reference evidence="8" key="1">
    <citation type="submission" date="2020-03" db="EMBL/GenBank/DDBJ databases">
        <title>Site-based positive gene gene selection in Geosmithia morbida across the United States reveals a broad range of putative effectors and factors for local host and environmental adapation.</title>
        <authorList>
            <person name="Onufrak A."/>
            <person name="Murdoch R.W."/>
            <person name="Gazis R."/>
            <person name="Huff M."/>
            <person name="Staton M."/>
            <person name="Klingeman W."/>
            <person name="Hadziabdic D."/>
        </authorList>
    </citation>
    <scope>NUCLEOTIDE SEQUENCE</scope>
    <source>
        <strain evidence="8">1262</strain>
    </source>
</reference>
<keyword evidence="5 6" id="KW-0460">Magnesium</keyword>
<protein>
    <submittedName>
        <fullName evidence="8">3'(2'), 5'-bisphosphate nucleotidase</fullName>
    </submittedName>
</protein>
<dbReference type="Gene3D" id="3.40.190.80">
    <property type="match status" value="1"/>
</dbReference>
<dbReference type="RefSeq" id="XP_035322547.1">
    <property type="nucleotide sequence ID" value="XM_035467581.1"/>
</dbReference>
<comment type="caution">
    <text evidence="8">The sequence shown here is derived from an EMBL/GenBank/DDBJ whole genome shotgun (WGS) entry which is preliminary data.</text>
</comment>
<sequence>MTSITDDDAYERERSVAEAAVLRAALLTNKVQSSVRTISKEDKSPVTVADFAAQALLIAALRQAFPDDGFLGEEDADQLRRDPGLVSSVYGLVSSPPAVARPDVNRPGGKRDGRREGEGEGSLLLASPTSVEDTLSLIDMGGRGEGGPQGRFWVMDPVDGTKTFLRRQQYAVSLALIEDGREVVGVLCCPNLRVGDDGRVREDAVDEHGLGVMLSAVRGRGVSVRDLSTIEPPKAEGADADAVVVYGLPAPEPLARLVATEDVSRLHVVDSPLSTAIRHDVVHRLAAQVGAPYPGTDVWSSHMRYAALILGGADCQVRVPAERRNADGSPAPPPNVCIWDHAGAQLIFSEAGGVIRDLDGLPINFGAGRYLSSNRDKEKKQFC</sequence>
<dbReference type="EMBL" id="JAANYQ010000005">
    <property type="protein sequence ID" value="KAF4123895.1"/>
    <property type="molecule type" value="Genomic_DNA"/>
</dbReference>
<dbReference type="GO" id="GO:0046872">
    <property type="term" value="F:metal ion binding"/>
    <property type="evidence" value="ECO:0007669"/>
    <property type="project" value="UniProtKB-KW"/>
</dbReference>
<dbReference type="Proteomes" id="UP000749293">
    <property type="component" value="Unassembled WGS sequence"/>
</dbReference>
<dbReference type="SUPFAM" id="SSF56655">
    <property type="entry name" value="Carbohydrate phosphatase"/>
    <property type="match status" value="1"/>
</dbReference>
<evidence type="ECO:0000313" key="8">
    <source>
        <dbReference type="EMBL" id="KAF4123895.1"/>
    </source>
</evidence>